<name>A0A8C5PWI1_9ANUR</name>
<keyword evidence="15" id="KW-1185">Reference proteome</keyword>
<keyword evidence="9" id="KW-0804">Transcription</keyword>
<dbReference type="PANTHER" id="PTHR23226">
    <property type="entry name" value="ZINC FINGER AND SCAN DOMAIN-CONTAINING"/>
    <property type="match status" value="1"/>
</dbReference>
<dbReference type="Pfam" id="PF00096">
    <property type="entry name" value="zf-C2H2"/>
    <property type="match status" value="10"/>
</dbReference>
<evidence type="ECO:0000256" key="7">
    <source>
        <dbReference type="ARBA" id="ARBA00023015"/>
    </source>
</evidence>
<evidence type="ECO:0000313" key="15">
    <source>
        <dbReference type="Proteomes" id="UP000694569"/>
    </source>
</evidence>
<feature type="domain" description="C2H2-type" evidence="13">
    <location>
        <begin position="494"/>
        <end position="521"/>
    </location>
</feature>
<dbReference type="Gene3D" id="6.10.140.140">
    <property type="match status" value="1"/>
</dbReference>
<comment type="subcellular location">
    <subcellularLocation>
        <location evidence="1">Nucleus</location>
    </subcellularLocation>
</comment>
<feature type="region of interest" description="Disordered" evidence="12">
    <location>
        <begin position="140"/>
        <end position="171"/>
    </location>
</feature>
<dbReference type="SUPFAM" id="SSF109640">
    <property type="entry name" value="KRAB domain (Kruppel-associated box)"/>
    <property type="match status" value="1"/>
</dbReference>
<organism evidence="14 15">
    <name type="scientific">Leptobrachium leishanense</name>
    <name type="common">Leishan spiny toad</name>
    <dbReference type="NCBI Taxonomy" id="445787"/>
    <lineage>
        <taxon>Eukaryota</taxon>
        <taxon>Metazoa</taxon>
        <taxon>Chordata</taxon>
        <taxon>Craniata</taxon>
        <taxon>Vertebrata</taxon>
        <taxon>Euteleostomi</taxon>
        <taxon>Amphibia</taxon>
        <taxon>Batrachia</taxon>
        <taxon>Anura</taxon>
        <taxon>Pelobatoidea</taxon>
        <taxon>Megophryidae</taxon>
        <taxon>Leptobrachium</taxon>
    </lineage>
</organism>
<dbReference type="InterPro" id="IPR001909">
    <property type="entry name" value="KRAB"/>
</dbReference>
<dbReference type="GO" id="GO:0008270">
    <property type="term" value="F:zinc ion binding"/>
    <property type="evidence" value="ECO:0007669"/>
    <property type="project" value="UniProtKB-KW"/>
</dbReference>
<evidence type="ECO:0000256" key="10">
    <source>
        <dbReference type="ARBA" id="ARBA00023242"/>
    </source>
</evidence>
<keyword evidence="7" id="KW-0805">Transcription regulation</keyword>
<dbReference type="PROSITE" id="PS00028">
    <property type="entry name" value="ZINC_FINGER_C2H2_1"/>
    <property type="match status" value="10"/>
</dbReference>
<feature type="region of interest" description="Disordered" evidence="12">
    <location>
        <begin position="212"/>
        <end position="247"/>
    </location>
</feature>
<dbReference type="PROSITE" id="PS50157">
    <property type="entry name" value="ZINC_FINGER_C2H2_2"/>
    <property type="match status" value="10"/>
</dbReference>
<feature type="region of interest" description="Disordered" evidence="12">
    <location>
        <begin position="42"/>
        <end position="64"/>
    </location>
</feature>
<dbReference type="FunFam" id="3.30.160.60:FF:000358">
    <property type="entry name" value="zinc finger protein 24"/>
    <property type="match status" value="3"/>
</dbReference>
<dbReference type="SUPFAM" id="SSF57667">
    <property type="entry name" value="beta-beta-alpha zinc fingers"/>
    <property type="match status" value="5"/>
</dbReference>
<dbReference type="InterPro" id="IPR036051">
    <property type="entry name" value="KRAB_dom_sf"/>
</dbReference>
<feature type="domain" description="C2H2-type" evidence="13">
    <location>
        <begin position="522"/>
        <end position="549"/>
    </location>
</feature>
<evidence type="ECO:0000256" key="1">
    <source>
        <dbReference type="ARBA" id="ARBA00004123"/>
    </source>
</evidence>
<keyword evidence="10" id="KW-0539">Nucleus</keyword>
<evidence type="ECO:0000256" key="6">
    <source>
        <dbReference type="ARBA" id="ARBA00022833"/>
    </source>
</evidence>
<feature type="domain" description="C2H2-type" evidence="13">
    <location>
        <begin position="578"/>
        <end position="601"/>
    </location>
</feature>
<evidence type="ECO:0000256" key="8">
    <source>
        <dbReference type="ARBA" id="ARBA00023125"/>
    </source>
</evidence>
<feature type="domain" description="C2H2-type" evidence="13">
    <location>
        <begin position="442"/>
        <end position="469"/>
    </location>
</feature>
<accession>A0A8C5PWI1</accession>
<reference evidence="14" key="1">
    <citation type="submission" date="2025-08" db="UniProtKB">
        <authorList>
            <consortium name="Ensembl"/>
        </authorList>
    </citation>
    <scope>IDENTIFICATION</scope>
</reference>
<dbReference type="FunFam" id="3.30.160.60:FF:001270">
    <property type="entry name" value="zinc finger protein 583 isoform X1"/>
    <property type="match status" value="1"/>
</dbReference>
<feature type="domain" description="C2H2-type" evidence="13">
    <location>
        <begin position="358"/>
        <end position="385"/>
    </location>
</feature>
<feature type="domain" description="C2H2-type" evidence="13">
    <location>
        <begin position="330"/>
        <end position="357"/>
    </location>
</feature>
<keyword evidence="6" id="KW-0862">Zinc</keyword>
<dbReference type="Pfam" id="PF01352">
    <property type="entry name" value="KRAB"/>
    <property type="match status" value="1"/>
</dbReference>
<feature type="domain" description="C2H2-type" evidence="13">
    <location>
        <begin position="302"/>
        <end position="329"/>
    </location>
</feature>
<dbReference type="FunFam" id="3.30.160.60:FF:000706">
    <property type="entry name" value="Zinc finger protein"/>
    <property type="match status" value="1"/>
</dbReference>
<evidence type="ECO:0000256" key="9">
    <source>
        <dbReference type="ARBA" id="ARBA00023163"/>
    </source>
</evidence>
<dbReference type="Proteomes" id="UP000694569">
    <property type="component" value="Unplaced"/>
</dbReference>
<dbReference type="GO" id="GO:0000978">
    <property type="term" value="F:RNA polymerase II cis-regulatory region sequence-specific DNA binding"/>
    <property type="evidence" value="ECO:0007669"/>
    <property type="project" value="TreeGrafter"/>
</dbReference>
<evidence type="ECO:0000256" key="4">
    <source>
        <dbReference type="ARBA" id="ARBA00022737"/>
    </source>
</evidence>
<dbReference type="PANTHER" id="PTHR23226:SF416">
    <property type="entry name" value="FI01424P"/>
    <property type="match status" value="1"/>
</dbReference>
<keyword evidence="8" id="KW-0238">DNA-binding</keyword>
<reference evidence="14" key="2">
    <citation type="submission" date="2025-09" db="UniProtKB">
        <authorList>
            <consortium name="Ensembl"/>
        </authorList>
    </citation>
    <scope>IDENTIFICATION</scope>
</reference>
<feature type="domain" description="C2H2-type" evidence="13">
    <location>
        <begin position="386"/>
        <end position="413"/>
    </location>
</feature>
<keyword evidence="5 11" id="KW-0863">Zinc-finger</keyword>
<feature type="compositionally biased region" description="Polar residues" evidence="12">
    <location>
        <begin position="228"/>
        <end position="239"/>
    </location>
</feature>
<dbReference type="InterPro" id="IPR036236">
    <property type="entry name" value="Znf_C2H2_sf"/>
</dbReference>
<dbReference type="InterPro" id="IPR013087">
    <property type="entry name" value="Znf_C2H2_type"/>
</dbReference>
<dbReference type="FunFam" id="3.30.160.60:FF:000322">
    <property type="entry name" value="GDNF-inducible zinc finger protein 1"/>
    <property type="match status" value="1"/>
</dbReference>
<evidence type="ECO:0000259" key="13">
    <source>
        <dbReference type="PROSITE" id="PS50157"/>
    </source>
</evidence>
<feature type="domain" description="C2H2-type" evidence="13">
    <location>
        <begin position="550"/>
        <end position="577"/>
    </location>
</feature>
<dbReference type="GO" id="GO:0005634">
    <property type="term" value="C:nucleus"/>
    <property type="evidence" value="ECO:0007669"/>
    <property type="project" value="UniProtKB-SubCell"/>
</dbReference>
<dbReference type="GO" id="GO:0000981">
    <property type="term" value="F:DNA-binding transcription factor activity, RNA polymerase II-specific"/>
    <property type="evidence" value="ECO:0007669"/>
    <property type="project" value="TreeGrafter"/>
</dbReference>
<sequence>MNETRDPTTQRILDLTLEIIYLLTGEDHMVVKIHDTVTDNCSRQMSKGSYKTEHRNVASPPPSIVHKRNHEQKILDLTDQIIHLLTGEVPIRCEDVTVYLSMEEWEYVERHKDIYKDFISETPQTVISLGDVLSGEFRSPFSLPEPRRGKEEISNNGERNPMTRKGQMKTETSLEQEALLYANLSVNKMEIDPITGQTQTEHLLSDIKEEPASCEEGNPTCGGIYEPTNHTQTGYSSTRVKPESDSFGERDIIDPGMYLPTEHTNTLFTPSNLEEYLKGNGHPLEINPSESSVESRKQKPQFKCSECEKCFPTNHRLIIHLRVHTGEKPFNCSECGKCFTQASNLAAHKTVHAVEKTFKCDECGKCFAHTSYLTKHKMIHTAEKTFKCDECGKCFARSSYLAKHKVVHTGERPFKCSECGKCFTQPSSLALHKGIHTGERPFECTDCGKRFTRPTSLALHKVMHARDKTKCTVSVLETSPSNILTDCRLQNPQFNCSECGKCFPEKSKLISHLHFHTRERPFKCTECGKCFIKASYLRTHKMIHTGEKPYKCSECGKCFTQASNLAAHKMIHTGEKPFKCSECGKCFTRDLLLAKHKMSHE</sequence>
<dbReference type="SMART" id="SM00355">
    <property type="entry name" value="ZnF_C2H2"/>
    <property type="match status" value="10"/>
</dbReference>
<evidence type="ECO:0000256" key="3">
    <source>
        <dbReference type="ARBA" id="ARBA00022723"/>
    </source>
</evidence>
<comment type="similarity">
    <text evidence="2">Belongs to the krueppel C2H2-type zinc-finger protein family.</text>
</comment>
<keyword evidence="4" id="KW-0677">Repeat</keyword>
<dbReference type="GeneTree" id="ENSGT01150000286944"/>
<keyword evidence="3" id="KW-0479">Metal-binding</keyword>
<evidence type="ECO:0000256" key="5">
    <source>
        <dbReference type="ARBA" id="ARBA00022771"/>
    </source>
</evidence>
<dbReference type="FunFam" id="3.30.160.60:FF:000342">
    <property type="entry name" value="zinc finger protein 394"/>
    <property type="match status" value="2"/>
</dbReference>
<evidence type="ECO:0000313" key="14">
    <source>
        <dbReference type="Ensembl" id="ENSLLEP00000028509.1"/>
    </source>
</evidence>
<dbReference type="CDD" id="cd07765">
    <property type="entry name" value="KRAB_A-box"/>
    <property type="match status" value="1"/>
</dbReference>
<proteinExistence type="inferred from homology"/>
<evidence type="ECO:0000256" key="12">
    <source>
        <dbReference type="SAM" id="MobiDB-lite"/>
    </source>
</evidence>
<dbReference type="Gene3D" id="3.30.160.60">
    <property type="entry name" value="Classic Zinc Finger"/>
    <property type="match status" value="10"/>
</dbReference>
<dbReference type="FunFam" id="3.30.160.60:FF:000557">
    <property type="entry name" value="zinc finger and SCAN domain-containing protein 29"/>
    <property type="match status" value="1"/>
</dbReference>
<dbReference type="AlphaFoldDB" id="A0A8C5PWI1"/>
<evidence type="ECO:0000256" key="2">
    <source>
        <dbReference type="ARBA" id="ARBA00006991"/>
    </source>
</evidence>
<protein>
    <recommendedName>
        <fullName evidence="13">C2H2-type domain-containing protein</fullName>
    </recommendedName>
</protein>
<evidence type="ECO:0000256" key="11">
    <source>
        <dbReference type="PROSITE-ProRule" id="PRU00042"/>
    </source>
</evidence>
<dbReference type="Ensembl" id="ENSLLET00000029619.1">
    <property type="protein sequence ID" value="ENSLLEP00000028509.1"/>
    <property type="gene ID" value="ENSLLEG00000018097.1"/>
</dbReference>
<feature type="domain" description="C2H2-type" evidence="13">
    <location>
        <begin position="414"/>
        <end position="441"/>
    </location>
</feature>